<comment type="similarity">
    <text evidence="1 5">Belongs to the peptidase S8 family.</text>
</comment>
<dbReference type="InterPro" id="IPR051048">
    <property type="entry name" value="Peptidase_S8/S53_subtilisin"/>
</dbReference>
<dbReference type="SUPFAM" id="SSF49299">
    <property type="entry name" value="PKD domain"/>
    <property type="match status" value="1"/>
</dbReference>
<dbReference type="InterPro" id="IPR008979">
    <property type="entry name" value="Galactose-bd-like_sf"/>
</dbReference>
<dbReference type="PROSITE" id="PS00138">
    <property type="entry name" value="SUBTILASE_SER"/>
    <property type="match status" value="1"/>
</dbReference>
<keyword evidence="3" id="KW-0378">Hydrolase</keyword>
<dbReference type="PROSITE" id="PS51892">
    <property type="entry name" value="SUBTILASE"/>
    <property type="match status" value="1"/>
</dbReference>
<dbReference type="InterPro" id="IPR000601">
    <property type="entry name" value="PKD_dom"/>
</dbReference>
<dbReference type="InterPro" id="IPR013783">
    <property type="entry name" value="Ig-like_fold"/>
</dbReference>
<evidence type="ECO:0000256" key="5">
    <source>
        <dbReference type="PROSITE-ProRule" id="PRU01240"/>
    </source>
</evidence>
<dbReference type="SUPFAM" id="SSF52743">
    <property type="entry name" value="Subtilisin-like"/>
    <property type="match status" value="1"/>
</dbReference>
<dbReference type="SUPFAM" id="SSF49785">
    <property type="entry name" value="Galactose-binding domain-like"/>
    <property type="match status" value="1"/>
</dbReference>
<dbReference type="Gene3D" id="3.40.50.200">
    <property type="entry name" value="Peptidase S8/S53 domain"/>
    <property type="match status" value="1"/>
</dbReference>
<feature type="domain" description="PKD" evidence="7">
    <location>
        <begin position="936"/>
        <end position="985"/>
    </location>
</feature>
<dbReference type="PRINTS" id="PR00723">
    <property type="entry name" value="SUBTILISIN"/>
</dbReference>
<dbReference type="InterPro" id="IPR000209">
    <property type="entry name" value="Peptidase_S8/S53_dom"/>
</dbReference>
<gene>
    <name evidence="8" type="ORF">SAMN06265367_11317</name>
</gene>
<evidence type="ECO:0000313" key="9">
    <source>
        <dbReference type="Proteomes" id="UP001157915"/>
    </source>
</evidence>
<dbReference type="InterPro" id="IPR023828">
    <property type="entry name" value="Peptidase_S8_Ser-AS"/>
</dbReference>
<dbReference type="InterPro" id="IPR015500">
    <property type="entry name" value="Peptidase_S8_subtilisin-rel"/>
</dbReference>
<dbReference type="InterPro" id="IPR036852">
    <property type="entry name" value="Peptidase_S8/S53_dom_sf"/>
</dbReference>
<dbReference type="PROSITE" id="PS50093">
    <property type="entry name" value="PKD"/>
    <property type="match status" value="1"/>
</dbReference>
<dbReference type="PANTHER" id="PTHR43399">
    <property type="entry name" value="SUBTILISIN-RELATED"/>
    <property type="match status" value="1"/>
</dbReference>
<proteinExistence type="inferred from homology"/>
<dbReference type="InterPro" id="IPR022409">
    <property type="entry name" value="PKD/Chitinase_dom"/>
</dbReference>
<dbReference type="Proteomes" id="UP001157915">
    <property type="component" value="Unassembled WGS sequence"/>
</dbReference>
<keyword evidence="4" id="KW-0720">Serine protease</keyword>
<evidence type="ECO:0000256" key="6">
    <source>
        <dbReference type="SAM" id="MobiDB-lite"/>
    </source>
</evidence>
<dbReference type="PANTHER" id="PTHR43399:SF4">
    <property type="entry name" value="CELL WALL-ASSOCIATED PROTEASE"/>
    <property type="match status" value="1"/>
</dbReference>
<feature type="region of interest" description="Disordered" evidence="6">
    <location>
        <begin position="277"/>
        <end position="297"/>
    </location>
</feature>
<dbReference type="CDD" id="cd04842">
    <property type="entry name" value="Peptidases_S8_Kp43_protease"/>
    <property type="match status" value="1"/>
</dbReference>
<evidence type="ECO:0000313" key="8">
    <source>
        <dbReference type="EMBL" id="SMP36293.1"/>
    </source>
</evidence>
<keyword evidence="2" id="KW-0645">Protease</keyword>
<feature type="compositionally biased region" description="Basic and acidic residues" evidence="6">
    <location>
        <begin position="277"/>
        <end position="288"/>
    </location>
</feature>
<dbReference type="Pfam" id="PF18911">
    <property type="entry name" value="PKD_4"/>
    <property type="match status" value="1"/>
</dbReference>
<dbReference type="Gene3D" id="2.60.40.10">
    <property type="entry name" value="Immunoglobulins"/>
    <property type="match status" value="1"/>
</dbReference>
<dbReference type="Pfam" id="PF00082">
    <property type="entry name" value="Peptidase_S8"/>
    <property type="match status" value="1"/>
</dbReference>
<evidence type="ECO:0000256" key="3">
    <source>
        <dbReference type="ARBA" id="ARBA00022801"/>
    </source>
</evidence>
<reference evidence="8 9" key="1">
    <citation type="submission" date="2017-05" db="EMBL/GenBank/DDBJ databases">
        <authorList>
            <person name="Varghese N."/>
            <person name="Submissions S."/>
        </authorList>
    </citation>
    <scope>NUCLEOTIDE SEQUENCE [LARGE SCALE GENOMIC DNA]</scope>
    <source>
        <strain evidence="8 9">DSM 15360</strain>
    </source>
</reference>
<dbReference type="EMBL" id="FXUA01000013">
    <property type="protein sequence ID" value="SMP36293.1"/>
    <property type="molecule type" value="Genomic_DNA"/>
</dbReference>
<evidence type="ECO:0000256" key="4">
    <source>
        <dbReference type="ARBA" id="ARBA00022825"/>
    </source>
</evidence>
<evidence type="ECO:0000256" key="1">
    <source>
        <dbReference type="ARBA" id="ARBA00011073"/>
    </source>
</evidence>
<accession>A0ABY1PLN8</accession>
<dbReference type="InterPro" id="IPR035986">
    <property type="entry name" value="PKD_dom_sf"/>
</dbReference>
<keyword evidence="9" id="KW-1185">Reference proteome</keyword>
<comment type="caution">
    <text evidence="8">The sequence shown here is derived from an EMBL/GenBank/DDBJ whole genome shotgun (WGS) entry which is preliminary data.</text>
</comment>
<dbReference type="SMART" id="SM00089">
    <property type="entry name" value="PKD"/>
    <property type="match status" value="1"/>
</dbReference>
<evidence type="ECO:0000256" key="2">
    <source>
        <dbReference type="ARBA" id="ARBA00022670"/>
    </source>
</evidence>
<dbReference type="InterPro" id="IPR026444">
    <property type="entry name" value="Secre_tail"/>
</dbReference>
<dbReference type="RefSeq" id="WP_283414917.1">
    <property type="nucleotide sequence ID" value="NZ_FXUA01000013.1"/>
</dbReference>
<evidence type="ECO:0000259" key="7">
    <source>
        <dbReference type="PROSITE" id="PS50093"/>
    </source>
</evidence>
<dbReference type="Pfam" id="PF18962">
    <property type="entry name" value="Por_Secre_tail"/>
    <property type="match status" value="1"/>
</dbReference>
<protein>
    <submittedName>
        <fullName evidence="8">Por secretion system C-terminal sorting domain-containing protein</fullName>
    </submittedName>
</protein>
<sequence>MDNRLMRSILIVLLLGLSIALVKAQQFVNSPSLLEERDVISKDFNLNFPSFYLNKEAIKQKANQLGIPYLLKLQDGQVAELNYFDESNAPVYYTTFNTRAAITTSTNALQQGGSLALNLTGKGMTVGIYDQTRPKANHVEFQDRLTQVDGSTEVISNHATHVAGTIMAAGINANAKGMANESTGWAFNWESDLSKMNLNAYDPITQTDGHLVSNHSYGIVVGWYRNASNAWVWSGNAAVDPDEDYRFGFYSSKSRGIDELAFAKPYYTIVWAAGNDRSDSGDGTRDPDGPDDTIGPEGVAKNVITVGAVSNINEYTGPQDVAISSFSSVGPVDDGRIKPDVVGMGVSVFSSAIADGGATDSYASLSGTSMASPNVTGSLLLLQQLFAQRNAGRYMWASTLKALMINTTKEAGNNPGPDYVYGWGLLNTKGAAEIILNENGSSDVIREENLTQGAVFENEFVSDGIQPIRITIAWTDPAGNPASPSLNPQKLMLVNDLDLRIIDEEGKTFFPYTLNPAVRLSAIAETDKDNFRDNVEQIYIPNPKPQRYKVIVTHKGELINGIQDFSMVMKAGTSDGASETLYWIGNSGGDWNNPSNWSSTANGSTANKIPSLGTRVVFEGASASPLVVNFPVDANAFSVNLFGSQSVSMNLNGNDIVVSNGFRVSNQLTEIRNGKIVFINPTINEQLVELGKTLFENVELNFESGNWQLLQAENLDKVSISNANLTVSIPRLSLNSLSLTSSSELSGDFEQIEFKTSVLIANNSILKEGVDLEFSGESGLFENTSSRDFANLVISSGVLNVSSDGFQNLEIQNGKMIQTAASLELEDLKLGAGSQLDLNQSGEISVLNTITVDATSTANAELTATDKGTIVHDEYRKYCFENLNISNVDLEGASIINLGSNASLSNSDGWLAQNCEDVLFANFISNYTCVGAASEFKNLSEGSISEYLWDFGGLGSSTNANPIFVFEQPGDYLVTLTITNDSGSTEFDQLVTVVENDLLTPNIVANGNVLTSQQSGSSYQWYLNEVKLEGATNRSIQASGDGRYQVAIFDDDCNRISEPTVISAIPDNESELSRFGVFIGPIPTSDKLSINISNNYRGNVEVQLIDLTGRIYLSQSAIKSDDELNFELLMTGPSGLYILKINTNNLTLNKKVIKN</sequence>
<dbReference type="InterPro" id="IPR034058">
    <property type="entry name" value="TagA/B/C/D_pept_dom"/>
</dbReference>
<dbReference type="CDD" id="cd00146">
    <property type="entry name" value="PKD"/>
    <property type="match status" value="1"/>
</dbReference>
<name>A0ABY1PLN8_9BACT</name>
<organism evidence="8 9">
    <name type="scientific">Algoriphagus winogradskyi</name>
    <dbReference type="NCBI Taxonomy" id="237017"/>
    <lineage>
        <taxon>Bacteria</taxon>
        <taxon>Pseudomonadati</taxon>
        <taxon>Bacteroidota</taxon>
        <taxon>Cytophagia</taxon>
        <taxon>Cytophagales</taxon>
        <taxon>Cyclobacteriaceae</taxon>
        <taxon>Algoriphagus</taxon>
    </lineage>
</organism>
<dbReference type="Gene3D" id="2.60.120.380">
    <property type="match status" value="1"/>
</dbReference>
<comment type="caution">
    <text evidence="5">Lacks conserved residue(s) required for the propagation of feature annotation.</text>
</comment>
<dbReference type="NCBIfam" id="TIGR04183">
    <property type="entry name" value="Por_Secre_tail"/>
    <property type="match status" value="1"/>
</dbReference>